<keyword evidence="2" id="KW-1133">Transmembrane helix</keyword>
<dbReference type="AlphaFoldDB" id="A0A084VJF3"/>
<protein>
    <submittedName>
        <fullName evidence="3 4">ATP-dependent metallopeptidase HflB</fullName>
    </submittedName>
</protein>
<keyword evidence="5" id="KW-1185">Reference proteome</keyword>
<sequence length="343" mass="37525">MNDAAPVASHTIRGGEAIHHSKRVSVRQQQRSVCFDLNRAHGFTSTDKGPKSGAVARIFEAVAERSFLLSPSGNSLHNIRRQQMLRRDQRNRLLDLRRKIEGSPLRYQPLPLATGDALTRQTTLTRRSDDDDGAARTTLHSIAECPGSADTEEYDQFAVTGTSCWPFSFIATARDDDCTNTMTTNRTHDNTGTTTFLSALSGCSQPGSSLALDTRRRDQRNRQVDLQRRLDGFSPFVRHDLDGTGGLKTPLSSTLITDAIDSGLGLDHACSARSISRTNCAQAAKASTPAVHVFLSVAIAIGLLAQIFFFLNLTPGPQRQFSGDRSVRLPGCGTLEPVMRTEW</sequence>
<dbReference type="EMBL" id="KE524867">
    <property type="protein sequence ID" value="KFB38097.1"/>
    <property type="molecule type" value="Genomic_DNA"/>
</dbReference>
<organism evidence="3">
    <name type="scientific">Anopheles sinensis</name>
    <name type="common">Mosquito</name>
    <dbReference type="NCBI Taxonomy" id="74873"/>
    <lineage>
        <taxon>Eukaryota</taxon>
        <taxon>Metazoa</taxon>
        <taxon>Ecdysozoa</taxon>
        <taxon>Arthropoda</taxon>
        <taxon>Hexapoda</taxon>
        <taxon>Insecta</taxon>
        <taxon>Pterygota</taxon>
        <taxon>Neoptera</taxon>
        <taxon>Endopterygota</taxon>
        <taxon>Diptera</taxon>
        <taxon>Nematocera</taxon>
        <taxon>Culicoidea</taxon>
        <taxon>Culicidae</taxon>
        <taxon>Anophelinae</taxon>
        <taxon>Anopheles</taxon>
    </lineage>
</organism>
<feature type="region of interest" description="Disordered" evidence="1">
    <location>
        <begin position="1"/>
        <end position="23"/>
    </location>
</feature>
<evidence type="ECO:0000313" key="5">
    <source>
        <dbReference type="Proteomes" id="UP000030765"/>
    </source>
</evidence>
<evidence type="ECO:0000256" key="2">
    <source>
        <dbReference type="SAM" id="Phobius"/>
    </source>
</evidence>
<feature type="transmembrane region" description="Helical" evidence="2">
    <location>
        <begin position="290"/>
        <end position="311"/>
    </location>
</feature>
<reference evidence="3 5" key="1">
    <citation type="journal article" date="2014" name="BMC Genomics">
        <title>Genome sequence of Anopheles sinensis provides insight into genetics basis of mosquito competence for malaria parasites.</title>
        <authorList>
            <person name="Zhou D."/>
            <person name="Zhang D."/>
            <person name="Ding G."/>
            <person name="Shi L."/>
            <person name="Hou Q."/>
            <person name="Ye Y."/>
            <person name="Xu Y."/>
            <person name="Zhou H."/>
            <person name="Xiong C."/>
            <person name="Li S."/>
            <person name="Yu J."/>
            <person name="Hong S."/>
            <person name="Yu X."/>
            <person name="Zou P."/>
            <person name="Chen C."/>
            <person name="Chang X."/>
            <person name="Wang W."/>
            <person name="Lv Y."/>
            <person name="Sun Y."/>
            <person name="Ma L."/>
            <person name="Shen B."/>
            <person name="Zhu C."/>
        </authorList>
    </citation>
    <scope>NUCLEOTIDE SEQUENCE [LARGE SCALE GENOMIC DNA]</scope>
</reference>
<keyword evidence="2" id="KW-0472">Membrane</keyword>
<evidence type="ECO:0000313" key="4">
    <source>
        <dbReference type="EnsemblMetazoa" id="ASIC005372-PA"/>
    </source>
</evidence>
<proteinExistence type="predicted"/>
<evidence type="ECO:0000256" key="1">
    <source>
        <dbReference type="SAM" id="MobiDB-lite"/>
    </source>
</evidence>
<evidence type="ECO:0000313" key="3">
    <source>
        <dbReference type="EMBL" id="KFB38097.1"/>
    </source>
</evidence>
<dbReference type="EMBL" id="ATLV01013555">
    <property type="status" value="NOT_ANNOTATED_CDS"/>
    <property type="molecule type" value="Genomic_DNA"/>
</dbReference>
<keyword evidence="2" id="KW-0812">Transmembrane</keyword>
<dbReference type="Proteomes" id="UP000030765">
    <property type="component" value="Unassembled WGS sequence"/>
</dbReference>
<reference evidence="4" key="2">
    <citation type="submission" date="2020-05" db="UniProtKB">
        <authorList>
            <consortium name="EnsemblMetazoa"/>
        </authorList>
    </citation>
    <scope>IDENTIFICATION</scope>
</reference>
<accession>A0A084VJF3</accession>
<dbReference type="VEuPathDB" id="VectorBase:ASIC005372"/>
<dbReference type="EnsemblMetazoa" id="ASIC005372-RA">
    <property type="protein sequence ID" value="ASIC005372-PA"/>
    <property type="gene ID" value="ASIC005372"/>
</dbReference>
<gene>
    <name evidence="3" type="ORF">ZHAS_00005372</name>
</gene>
<dbReference type="VEuPathDB" id="VectorBase:ASIS000046"/>
<name>A0A084VJF3_ANOSI</name>